<dbReference type="RefSeq" id="YP_007002857.1">
    <property type="nucleotide sequence ID" value="NC_019454.1"/>
</dbReference>
<sequence length="58" mass="6054">MALHVTKQVAAHTAHKMHFLCHGFYLTAAVLEGHLLYSTAAAILLVVTVAGAALGSPE</sequence>
<name>E1Y3X7_9CAUD</name>
<evidence type="ECO:0000313" key="2">
    <source>
        <dbReference type="EMBL" id="CBW54762.1"/>
    </source>
</evidence>
<keyword evidence="1" id="KW-1133">Transmembrane helix</keyword>
<keyword evidence="3" id="KW-1185">Reference proteome</keyword>
<keyword evidence="1" id="KW-0472">Membrane</keyword>
<dbReference type="GeneID" id="14006727"/>
<evidence type="ECO:0000256" key="1">
    <source>
        <dbReference type="SAM" id="Phobius"/>
    </source>
</evidence>
<evidence type="ECO:0000313" key="3">
    <source>
        <dbReference type="Proteomes" id="UP000006684"/>
    </source>
</evidence>
<dbReference type="EMBL" id="FR687252">
    <property type="protein sequence ID" value="CBW54762.1"/>
    <property type="molecule type" value="Genomic_DNA"/>
</dbReference>
<proteinExistence type="predicted"/>
<dbReference type="Proteomes" id="UP000006684">
    <property type="component" value="Segment"/>
</dbReference>
<accession>E1Y3X7</accession>
<reference evidence="3" key="1">
    <citation type="journal article" date="2011" name="Appl. Environ. Microbiol.">
        <title>Bacteriophages LIMElight and LIMEzero of Pantoea agglomerans, belonging to the "phiKMV-like viruses".</title>
        <authorList>
            <person name="Adriaenssens E.M."/>
            <person name="Ceyssens P.J."/>
            <person name="Dunon V."/>
            <person name="Ackermann H.W."/>
            <person name="Van Vaerenbergh J."/>
            <person name="Maes M."/>
            <person name="De Proft M."/>
            <person name="Lavigne R."/>
        </authorList>
    </citation>
    <scope>NUCLEOTIDE SEQUENCE [LARGE SCALE GENOMIC DNA]</scope>
</reference>
<feature type="transmembrane region" description="Helical" evidence="1">
    <location>
        <begin position="35"/>
        <end position="55"/>
    </location>
</feature>
<organism evidence="2 3">
    <name type="scientific">Pantoea phage LIMElight</name>
    <dbReference type="NCBI Taxonomy" id="881915"/>
    <lineage>
        <taxon>Viruses</taxon>
        <taxon>Duplodnaviria</taxon>
        <taxon>Heunggongvirae</taxon>
        <taxon>Uroviricota</taxon>
        <taxon>Caudoviricetes</taxon>
        <taxon>Autographivirales</taxon>
        <taxon>Autoscriptoviridae</taxon>
        <taxon>Slopekvirinae</taxon>
        <taxon>Limelightvirus</taxon>
        <taxon>Limelightvirus limelight</taxon>
    </lineage>
</organism>
<dbReference type="KEGG" id="vg:14006727"/>
<keyword evidence="1" id="KW-0812">Transmembrane</keyword>
<protein>
    <submittedName>
        <fullName evidence="2">Uncharacterized protein</fullName>
    </submittedName>
</protein>